<evidence type="ECO:0000259" key="2">
    <source>
        <dbReference type="Pfam" id="PF07090"/>
    </source>
</evidence>
<accession>A0A4Q7YT18</accession>
<dbReference type="AlphaFoldDB" id="A0A4Q7YT18"/>
<keyword evidence="4" id="KW-1185">Reference proteome</keyword>
<evidence type="ECO:0000313" key="4">
    <source>
        <dbReference type="Proteomes" id="UP000292958"/>
    </source>
</evidence>
<dbReference type="Gene3D" id="3.40.50.410">
    <property type="entry name" value="von Willebrand factor, type A domain"/>
    <property type="match status" value="1"/>
</dbReference>
<feature type="transmembrane region" description="Helical" evidence="1">
    <location>
        <begin position="57"/>
        <end position="79"/>
    </location>
</feature>
<gene>
    <name evidence="3" type="ORF">BDD14_1430</name>
</gene>
<dbReference type="OrthoDB" id="9781333at2"/>
<sequence length="761" mass="84478">MFEFLFKYPGSVFTKGRLVFLSALPVWLLPVLIVCVCVSLALLTYRRIPHVVPKLRNWRVWSLAAMQSAFLALILLLLWQPAMTVAALSSHQNIIAVVLDNSRSMAISDEDGRTREAAALDVLEKNLLPGLQNRFQIRLYHLGKDIKQVDRFTNTQPPDTATNINRGLRHLAEDTTDLPIGAVLLLSDGGQNSVEMGSSGVALESLQALHNRRLPVHTIGFGRPELARDLEIENVSVAATAVVNSRLSAAISFVQYGYAGQVAKIRVRDGNKLLSSQEVKLAPNGVLQTESLFFSAGDAGARNLQFVIEPLSDEENLKNNQLTRPVLITDKQRRILYIEGEPRWEFKFIRRAEEDDPTIQLVSMLRTSENKIYRQGIKDPSELADGFPVRPEDLFGYSGIVIGSVDVNYFTPLQRELLREYVDRRGGGLLLLGGRMSLGNGGWEASSLNELIPTFLPAARNTFHRNPATVELTAEGKDSPITRLLDDPSKNADRWKKLTYLADYQDAGSPKPGASVLVQMSAGRKKLPLLITQSYGHGRTALLATGGTWRWQMAETLGDPSHNLFWQQLLRWLVADTAGPVSASVSSHTLSDEGSLRLTAQVHDAQFQPAANAHVSAHILGPDGINALIDLQPSQDMPGVYATEWSADKPGSYLTEIVAEDSSKQKQEMGRDVLTFRREDGIAEDFHTEQNRQLLRQLSSQTGGRYWTPDAIKDLPQAISYSEGGVSVRTTNELWNMPIVFLLLIAIPVTEWLLRRKWGMV</sequence>
<name>A0A4Q7YT18_9BACT</name>
<feature type="domain" description="Putative glutamine amidotransferase" evidence="2">
    <location>
        <begin position="411"/>
        <end position="574"/>
    </location>
</feature>
<comment type="caution">
    <text evidence="3">The sequence shown here is derived from an EMBL/GenBank/DDBJ whole genome shotgun (WGS) entry which is preliminary data.</text>
</comment>
<dbReference type="SUPFAM" id="SSF52317">
    <property type="entry name" value="Class I glutamine amidotransferase-like"/>
    <property type="match status" value="1"/>
</dbReference>
<dbReference type="SUPFAM" id="SSF53300">
    <property type="entry name" value="vWA-like"/>
    <property type="match status" value="1"/>
</dbReference>
<dbReference type="PANTHER" id="PTHR37947">
    <property type="entry name" value="BLL2462 PROTEIN"/>
    <property type="match status" value="1"/>
</dbReference>
<feature type="transmembrane region" description="Helical" evidence="1">
    <location>
        <begin position="20"/>
        <end position="45"/>
    </location>
</feature>
<protein>
    <submittedName>
        <fullName evidence="3">Putative membrane protein</fullName>
    </submittedName>
</protein>
<evidence type="ECO:0000256" key="1">
    <source>
        <dbReference type="SAM" id="Phobius"/>
    </source>
</evidence>
<dbReference type="PANTHER" id="PTHR37947:SF1">
    <property type="entry name" value="BLL2462 PROTEIN"/>
    <property type="match status" value="1"/>
</dbReference>
<dbReference type="RefSeq" id="WP_130418144.1">
    <property type="nucleotide sequence ID" value="NZ_SHKW01000001.1"/>
</dbReference>
<dbReference type="InterPro" id="IPR010768">
    <property type="entry name" value="GATase1-like"/>
</dbReference>
<evidence type="ECO:0000313" key="3">
    <source>
        <dbReference type="EMBL" id="RZU40015.1"/>
    </source>
</evidence>
<organism evidence="3 4">
    <name type="scientific">Edaphobacter modestus</name>
    <dbReference type="NCBI Taxonomy" id="388466"/>
    <lineage>
        <taxon>Bacteria</taxon>
        <taxon>Pseudomonadati</taxon>
        <taxon>Acidobacteriota</taxon>
        <taxon>Terriglobia</taxon>
        <taxon>Terriglobales</taxon>
        <taxon>Acidobacteriaceae</taxon>
        <taxon>Edaphobacter</taxon>
    </lineage>
</organism>
<dbReference type="InterPro" id="IPR036465">
    <property type="entry name" value="vWFA_dom_sf"/>
</dbReference>
<reference evidence="3 4" key="1">
    <citation type="submission" date="2019-02" db="EMBL/GenBank/DDBJ databases">
        <title>Genomic Encyclopedia of Archaeal and Bacterial Type Strains, Phase II (KMG-II): from individual species to whole genera.</title>
        <authorList>
            <person name="Goeker M."/>
        </authorList>
    </citation>
    <scope>NUCLEOTIDE SEQUENCE [LARGE SCALE GENOMIC DNA]</scope>
    <source>
        <strain evidence="3 4">DSM 18101</strain>
    </source>
</reference>
<dbReference type="EMBL" id="SHKW01000001">
    <property type="protein sequence ID" value="RZU40015.1"/>
    <property type="molecule type" value="Genomic_DNA"/>
</dbReference>
<proteinExistence type="predicted"/>
<dbReference type="InterPro" id="IPR029062">
    <property type="entry name" value="Class_I_gatase-like"/>
</dbReference>
<keyword evidence="1" id="KW-0472">Membrane</keyword>
<dbReference type="Proteomes" id="UP000292958">
    <property type="component" value="Unassembled WGS sequence"/>
</dbReference>
<dbReference type="Gene3D" id="3.40.50.880">
    <property type="match status" value="1"/>
</dbReference>
<dbReference type="Pfam" id="PF07090">
    <property type="entry name" value="GATase1_like"/>
    <property type="match status" value="1"/>
</dbReference>
<keyword evidence="1" id="KW-0812">Transmembrane</keyword>
<keyword evidence="1" id="KW-1133">Transmembrane helix</keyword>